<dbReference type="Gene3D" id="3.20.20.80">
    <property type="entry name" value="Glycosidases"/>
    <property type="match status" value="1"/>
</dbReference>
<dbReference type="InterPro" id="IPR017853">
    <property type="entry name" value="GH"/>
</dbReference>
<dbReference type="SMART" id="SM00633">
    <property type="entry name" value="Glyco_10"/>
    <property type="match status" value="1"/>
</dbReference>
<dbReference type="PROSITE" id="PS51318">
    <property type="entry name" value="TAT"/>
    <property type="match status" value="1"/>
</dbReference>
<dbReference type="Pfam" id="PF00331">
    <property type="entry name" value="Glyco_hydro_10"/>
    <property type="match status" value="1"/>
</dbReference>
<organism evidence="12 13">
    <name type="scientific">Sphingobium olei</name>
    <dbReference type="NCBI Taxonomy" id="420955"/>
    <lineage>
        <taxon>Bacteria</taxon>
        <taxon>Pseudomonadati</taxon>
        <taxon>Pseudomonadota</taxon>
        <taxon>Alphaproteobacteria</taxon>
        <taxon>Sphingomonadales</taxon>
        <taxon>Sphingomonadaceae</taxon>
        <taxon>Sphingobium</taxon>
    </lineage>
</organism>
<dbReference type="InterPro" id="IPR044846">
    <property type="entry name" value="GH10"/>
</dbReference>
<keyword evidence="9" id="KW-0624">Polysaccharide degradation</keyword>
<sequence>MDQAVERRDFLSLAVAAVALTGITSLVLGEEAELAAFKPADLSGNLRDKADRKGLLCGTAVTAKALGADEKLRDALRRDCNILVPENELKWGVVQARPGGPLDFSGAEKIYAFARENNMAMRGHALSWWNSQPAWAADHIGAMSPGKAGDYLQDYIHQVATYWRGRLVQWDVVNEPIGAKDVLLDRLFGPKLGEQYIDLAFEAAADADPDTLRVLNHDLIAQDHWYQEAQLDSTVRLMDRLMSRGVRIQCFGFEGHLRTAYGFSETRWRAFCDHLTGMGLKLMITELDVDDGGSIGSAARRDEAAAGLASRLLGVMLSYPECLGVLTWGNVDSYSWLRQSPDRARSDGQPLRPTLRDDDYRPKDMWAALASAIETADPRPV</sequence>
<evidence type="ECO:0000256" key="8">
    <source>
        <dbReference type="ARBA" id="ARBA00023295"/>
    </source>
</evidence>
<dbReference type="SUPFAM" id="SSF51445">
    <property type="entry name" value="(Trans)glycosidases"/>
    <property type="match status" value="1"/>
</dbReference>
<feature type="region of interest" description="Disordered" evidence="10">
    <location>
        <begin position="340"/>
        <end position="359"/>
    </location>
</feature>
<comment type="similarity">
    <text evidence="2">Belongs to the glycosyl hydrolase 10 (cellulase F) family.</text>
</comment>
<evidence type="ECO:0000313" key="12">
    <source>
        <dbReference type="EMBL" id="MFD1107095.1"/>
    </source>
</evidence>
<keyword evidence="8" id="KW-0326">Glycosidase</keyword>
<dbReference type="InterPro" id="IPR001000">
    <property type="entry name" value="GH10_dom"/>
</dbReference>
<feature type="domain" description="GH10" evidence="11">
    <location>
        <begin position="40"/>
        <end position="372"/>
    </location>
</feature>
<name>A0ABW3P6D9_9SPHN</name>
<dbReference type="EMBL" id="JBHTLS010000134">
    <property type="protein sequence ID" value="MFD1107095.1"/>
    <property type="molecule type" value="Genomic_DNA"/>
</dbReference>
<dbReference type="PANTHER" id="PTHR31490">
    <property type="entry name" value="GLYCOSYL HYDROLASE"/>
    <property type="match status" value="1"/>
</dbReference>
<accession>A0ABW3P6D9</accession>
<evidence type="ECO:0000256" key="2">
    <source>
        <dbReference type="ARBA" id="ARBA00007495"/>
    </source>
</evidence>
<gene>
    <name evidence="12" type="ORF">ACFQ24_19700</name>
</gene>
<dbReference type="PANTHER" id="PTHR31490:SF88">
    <property type="entry name" value="BETA-XYLANASE"/>
    <property type="match status" value="1"/>
</dbReference>
<protein>
    <recommendedName>
        <fullName evidence="3">endo-1,4-beta-xylanase</fullName>
        <ecNumber evidence="3">3.2.1.8</ecNumber>
    </recommendedName>
</protein>
<evidence type="ECO:0000313" key="13">
    <source>
        <dbReference type="Proteomes" id="UP001597203"/>
    </source>
</evidence>
<evidence type="ECO:0000256" key="4">
    <source>
        <dbReference type="ARBA" id="ARBA00022651"/>
    </source>
</evidence>
<keyword evidence="4" id="KW-0858">Xylan degradation</keyword>
<evidence type="ECO:0000256" key="1">
    <source>
        <dbReference type="ARBA" id="ARBA00000681"/>
    </source>
</evidence>
<dbReference type="InterPro" id="IPR006311">
    <property type="entry name" value="TAT_signal"/>
</dbReference>
<dbReference type="EC" id="3.2.1.8" evidence="3"/>
<keyword evidence="6" id="KW-0378">Hydrolase</keyword>
<proteinExistence type="inferred from homology"/>
<evidence type="ECO:0000256" key="5">
    <source>
        <dbReference type="ARBA" id="ARBA00022729"/>
    </source>
</evidence>
<dbReference type="RefSeq" id="WP_380914338.1">
    <property type="nucleotide sequence ID" value="NZ_JBHTLS010000134.1"/>
</dbReference>
<reference evidence="13" key="1">
    <citation type="journal article" date="2019" name="Int. J. Syst. Evol. Microbiol.">
        <title>The Global Catalogue of Microorganisms (GCM) 10K type strain sequencing project: providing services to taxonomists for standard genome sequencing and annotation.</title>
        <authorList>
            <consortium name="The Broad Institute Genomics Platform"/>
            <consortium name="The Broad Institute Genome Sequencing Center for Infectious Disease"/>
            <person name="Wu L."/>
            <person name="Ma J."/>
        </authorList>
    </citation>
    <scope>NUCLEOTIDE SEQUENCE [LARGE SCALE GENOMIC DNA]</scope>
    <source>
        <strain evidence="13">CCUG 54329</strain>
    </source>
</reference>
<evidence type="ECO:0000256" key="9">
    <source>
        <dbReference type="ARBA" id="ARBA00023326"/>
    </source>
</evidence>
<evidence type="ECO:0000256" key="6">
    <source>
        <dbReference type="ARBA" id="ARBA00022801"/>
    </source>
</evidence>
<evidence type="ECO:0000259" key="11">
    <source>
        <dbReference type="PROSITE" id="PS51760"/>
    </source>
</evidence>
<comment type="catalytic activity">
    <reaction evidence="1">
        <text>Endohydrolysis of (1-&gt;4)-beta-D-xylosidic linkages in xylans.</text>
        <dbReference type="EC" id="3.2.1.8"/>
    </reaction>
</comment>
<dbReference type="PROSITE" id="PS51760">
    <property type="entry name" value="GH10_2"/>
    <property type="match status" value="1"/>
</dbReference>
<keyword evidence="5" id="KW-0732">Signal</keyword>
<evidence type="ECO:0000256" key="3">
    <source>
        <dbReference type="ARBA" id="ARBA00012590"/>
    </source>
</evidence>
<keyword evidence="7" id="KW-0119">Carbohydrate metabolism</keyword>
<evidence type="ECO:0000256" key="7">
    <source>
        <dbReference type="ARBA" id="ARBA00023277"/>
    </source>
</evidence>
<dbReference type="Proteomes" id="UP001597203">
    <property type="component" value="Unassembled WGS sequence"/>
</dbReference>
<keyword evidence="13" id="KW-1185">Reference proteome</keyword>
<evidence type="ECO:0000256" key="10">
    <source>
        <dbReference type="SAM" id="MobiDB-lite"/>
    </source>
</evidence>
<comment type="caution">
    <text evidence="12">The sequence shown here is derived from an EMBL/GenBank/DDBJ whole genome shotgun (WGS) entry which is preliminary data.</text>
</comment>